<feature type="region of interest" description="Disordered" evidence="1">
    <location>
        <begin position="293"/>
        <end position="318"/>
    </location>
</feature>
<sequence>MALWDKLKAELIDIVQWLDDTNDTLIYRFPRYNNEIKNGAKLVVREGQAAVFINEGQIADVFKPGTYDLTTQNLPILATLKGWKYGFESPFKAEVYFVSTRQFTNLKWGTPGPCTMRDPEFGAVRVTAFGIYSIKIKDPAVFIREIAGTDGEFNTDEIQDNLKGKIGMRIKEVMPELQIPVIDLESKVFTMGEMLKERIAPAFEGLGIALTEVQVQDVGLPEEVERAIDKAGAMRAIGNMQMYTQYETANSINDAANNPGGLAAAGVGIGMGFGMGGQMGNAMGGAFTNMVQQPGITPGFSGTGQSASQPPPMPGPPPLPQLNLFVAMNGQQAGPFEAPALQQMVMSGQLTRETLVWKQGMASWAAAGTLAELAPVFGAVPPPMPPA</sequence>
<name>B3E867_TRIL1</name>
<keyword evidence="5" id="KW-1185">Reference proteome</keyword>
<dbReference type="STRING" id="398767.Glov_1383"/>
<evidence type="ECO:0000256" key="1">
    <source>
        <dbReference type="SAM" id="MobiDB-lite"/>
    </source>
</evidence>
<dbReference type="AlphaFoldDB" id="B3E867"/>
<feature type="domain" description="SPFH" evidence="2">
    <location>
        <begin position="26"/>
        <end position="235"/>
    </location>
</feature>
<gene>
    <name evidence="4" type="ordered locus">Glov_1383</name>
</gene>
<accession>B3E867</accession>
<dbReference type="CDD" id="cd03408">
    <property type="entry name" value="SPFH_like_u1"/>
    <property type="match status" value="1"/>
</dbReference>
<dbReference type="Proteomes" id="UP000002420">
    <property type="component" value="Chromosome"/>
</dbReference>
<dbReference type="Pfam" id="PF13421">
    <property type="entry name" value="Band_7_1"/>
    <property type="match status" value="1"/>
</dbReference>
<evidence type="ECO:0000259" key="3">
    <source>
        <dbReference type="Pfam" id="PF14237"/>
    </source>
</evidence>
<reference evidence="4 5" key="1">
    <citation type="submission" date="2008-05" db="EMBL/GenBank/DDBJ databases">
        <title>Complete sequence of chromosome of Geobacter lovleyi SZ.</title>
        <authorList>
            <consortium name="US DOE Joint Genome Institute"/>
            <person name="Lucas S."/>
            <person name="Copeland A."/>
            <person name="Lapidus A."/>
            <person name="Glavina del Rio T."/>
            <person name="Dalin E."/>
            <person name="Tice H."/>
            <person name="Bruce D."/>
            <person name="Goodwin L."/>
            <person name="Pitluck S."/>
            <person name="Chertkov O."/>
            <person name="Meincke L."/>
            <person name="Brettin T."/>
            <person name="Detter J.C."/>
            <person name="Han C."/>
            <person name="Tapia R."/>
            <person name="Kuske C.R."/>
            <person name="Schmutz J."/>
            <person name="Larimer F."/>
            <person name="Land M."/>
            <person name="Hauser L."/>
            <person name="Kyrpides N."/>
            <person name="Mikhailova N."/>
            <person name="Sung Y."/>
            <person name="Fletcher K.E."/>
            <person name="Ritalahti K.M."/>
            <person name="Loeffler F.E."/>
            <person name="Richardson P."/>
        </authorList>
    </citation>
    <scope>NUCLEOTIDE SEQUENCE [LARGE SCALE GENOMIC DNA]</scope>
    <source>
        <strain evidence="5">ATCC BAA-1151 / DSM 17278 / SZ</strain>
    </source>
</reference>
<dbReference type="SUPFAM" id="SSF117892">
    <property type="entry name" value="Band 7/SPFH domain"/>
    <property type="match status" value="1"/>
</dbReference>
<dbReference type="PANTHER" id="PTHR37826:SF2">
    <property type="entry name" value="ZINC-RIBBON DOMAIN-CONTAINING PROTEIN"/>
    <property type="match status" value="1"/>
</dbReference>
<proteinExistence type="predicted"/>
<protein>
    <submittedName>
        <fullName evidence="4">Band 7 protein</fullName>
    </submittedName>
</protein>
<feature type="compositionally biased region" description="Pro residues" evidence="1">
    <location>
        <begin position="309"/>
        <end position="318"/>
    </location>
</feature>
<dbReference type="eggNOG" id="COG4260">
    <property type="taxonomic scope" value="Bacteria"/>
</dbReference>
<dbReference type="KEGG" id="glo:Glov_1383"/>
<dbReference type="OrthoDB" id="9764015at2"/>
<dbReference type="HOGENOM" id="CLU_037108_0_0_7"/>
<feature type="domain" description="GYF" evidence="3">
    <location>
        <begin position="325"/>
        <end position="373"/>
    </location>
</feature>
<dbReference type="InterPro" id="IPR033880">
    <property type="entry name" value="SPFH_YdjI"/>
</dbReference>
<evidence type="ECO:0000313" key="4">
    <source>
        <dbReference type="EMBL" id="ACD95104.1"/>
    </source>
</evidence>
<dbReference type="PANTHER" id="PTHR37826">
    <property type="entry name" value="FLOTILLIN BAND_7_5 DOMAIN PROTEIN"/>
    <property type="match status" value="1"/>
</dbReference>
<dbReference type="Pfam" id="PF14237">
    <property type="entry name" value="GYF_2"/>
    <property type="match status" value="1"/>
</dbReference>
<dbReference type="InterPro" id="IPR025640">
    <property type="entry name" value="GYF_2"/>
</dbReference>
<organism evidence="4 5">
    <name type="scientific">Trichlorobacter lovleyi (strain ATCC BAA-1151 / DSM 17278 / SZ)</name>
    <name type="common">Geobacter lovleyi</name>
    <dbReference type="NCBI Taxonomy" id="398767"/>
    <lineage>
        <taxon>Bacteria</taxon>
        <taxon>Pseudomonadati</taxon>
        <taxon>Thermodesulfobacteriota</taxon>
        <taxon>Desulfuromonadia</taxon>
        <taxon>Geobacterales</taxon>
        <taxon>Geobacteraceae</taxon>
        <taxon>Trichlorobacter</taxon>
    </lineage>
</organism>
<dbReference type="RefSeq" id="WP_012469449.1">
    <property type="nucleotide sequence ID" value="NC_010814.1"/>
</dbReference>
<dbReference type="Gene3D" id="3.30.479.30">
    <property type="entry name" value="Band 7 domain"/>
    <property type="match status" value="1"/>
</dbReference>
<evidence type="ECO:0000259" key="2">
    <source>
        <dbReference type="Pfam" id="PF13421"/>
    </source>
</evidence>
<evidence type="ECO:0000313" key="5">
    <source>
        <dbReference type="Proteomes" id="UP000002420"/>
    </source>
</evidence>
<dbReference type="EMBL" id="CP001089">
    <property type="protein sequence ID" value="ACD95104.1"/>
    <property type="molecule type" value="Genomic_DNA"/>
</dbReference>
<dbReference type="InterPro" id="IPR036013">
    <property type="entry name" value="Band_7/SPFH_dom_sf"/>
</dbReference>